<dbReference type="RefSeq" id="XP_025344184.1">
    <property type="nucleotide sequence ID" value="XM_025486634.1"/>
</dbReference>
<feature type="compositionally biased region" description="Low complexity" evidence="1">
    <location>
        <begin position="59"/>
        <end position="68"/>
    </location>
</feature>
<feature type="transmembrane region" description="Helical" evidence="2">
    <location>
        <begin position="6"/>
        <end position="29"/>
    </location>
</feature>
<evidence type="ECO:0000256" key="2">
    <source>
        <dbReference type="SAM" id="Phobius"/>
    </source>
</evidence>
<evidence type="ECO:0000313" key="4">
    <source>
        <dbReference type="Proteomes" id="UP000244309"/>
    </source>
</evidence>
<dbReference type="GeneID" id="37008306"/>
<sequence length="100" mass="11201">MSERSPAGTYIGVVAGILLFIIILGVLYSQKRFRDRNFRAQSNLQEEFRLQNRPAMGRPNTAATANPNAEPPTYLPPESPTAPPPTYKASKYDTRIYETV</sequence>
<reference evidence="3 4" key="1">
    <citation type="submission" date="2017-12" db="EMBL/GenBank/DDBJ databases">
        <title>Genome Sequence of a Multidrug-Resistant Candida haemulonii Isolate from a Patient with Chronic Leg Ulcers in Israel.</title>
        <authorList>
            <person name="Chow N.A."/>
            <person name="Gade L."/>
            <person name="Batra D."/>
            <person name="Rowe L.A."/>
            <person name="Ben-Ami R."/>
            <person name="Loparev V.N."/>
            <person name="Litvintseva A.P."/>
        </authorList>
    </citation>
    <scope>NUCLEOTIDE SEQUENCE [LARGE SCALE GENOMIC DNA]</scope>
    <source>
        <strain evidence="3 4">B11899</strain>
    </source>
</reference>
<comment type="caution">
    <text evidence="3">The sequence shown here is derived from an EMBL/GenBank/DDBJ whole genome shotgun (WGS) entry which is preliminary data.</text>
</comment>
<evidence type="ECO:0000256" key="1">
    <source>
        <dbReference type="SAM" id="MobiDB-lite"/>
    </source>
</evidence>
<keyword evidence="4" id="KW-1185">Reference proteome</keyword>
<accession>A0A2V1AZJ5</accession>
<protein>
    <submittedName>
        <fullName evidence="3">Uncharacterized protein</fullName>
    </submittedName>
</protein>
<organism evidence="3 4">
    <name type="scientific">Candidozyma haemuli</name>
    <dbReference type="NCBI Taxonomy" id="45357"/>
    <lineage>
        <taxon>Eukaryota</taxon>
        <taxon>Fungi</taxon>
        <taxon>Dikarya</taxon>
        <taxon>Ascomycota</taxon>
        <taxon>Saccharomycotina</taxon>
        <taxon>Pichiomycetes</taxon>
        <taxon>Metschnikowiaceae</taxon>
        <taxon>Candidozyma</taxon>
    </lineage>
</organism>
<dbReference type="VEuPathDB" id="FungiDB:CXQ85_002975"/>
<dbReference type="EMBL" id="PKFO01000010">
    <property type="protein sequence ID" value="PVH23244.1"/>
    <property type="molecule type" value="Genomic_DNA"/>
</dbReference>
<keyword evidence="2" id="KW-1133">Transmembrane helix</keyword>
<dbReference type="AlphaFoldDB" id="A0A2V1AZJ5"/>
<keyword evidence="2" id="KW-0812">Transmembrane</keyword>
<keyword evidence="2" id="KW-0472">Membrane</keyword>
<dbReference type="Proteomes" id="UP000244309">
    <property type="component" value="Unassembled WGS sequence"/>
</dbReference>
<feature type="region of interest" description="Disordered" evidence="1">
    <location>
        <begin position="49"/>
        <end position="93"/>
    </location>
</feature>
<name>A0A2V1AZJ5_9ASCO</name>
<evidence type="ECO:0000313" key="3">
    <source>
        <dbReference type="EMBL" id="PVH23244.1"/>
    </source>
</evidence>
<proteinExistence type="predicted"/>
<feature type="compositionally biased region" description="Pro residues" evidence="1">
    <location>
        <begin position="69"/>
        <end position="86"/>
    </location>
</feature>
<gene>
    <name evidence="3" type="ORF">CXQ85_002975</name>
</gene>